<sequence>MSRKRSKPAASHPQQHKLDHTRTSWTRKPQTQIVPNKKAEQRRMRCRRGNTDGAVLFMSRPCILPQAIAESQACRVS</sequence>
<dbReference type="RefSeq" id="WP_111147266.1">
    <property type="nucleotide sequence ID" value="NZ_QKRB01000044.1"/>
</dbReference>
<accession>A0A2W1L8R3</accession>
<dbReference type="OrthoDB" id="2640055at2"/>
<evidence type="ECO:0000313" key="2">
    <source>
        <dbReference type="EMBL" id="PZD95636.1"/>
    </source>
</evidence>
<protein>
    <submittedName>
        <fullName evidence="2">Uncharacterized protein</fullName>
    </submittedName>
</protein>
<proteinExistence type="predicted"/>
<feature type="region of interest" description="Disordered" evidence="1">
    <location>
        <begin position="1"/>
        <end position="45"/>
    </location>
</feature>
<evidence type="ECO:0000313" key="3">
    <source>
        <dbReference type="Proteomes" id="UP000249522"/>
    </source>
</evidence>
<comment type="caution">
    <text evidence="2">The sequence shown here is derived from an EMBL/GenBank/DDBJ whole genome shotgun (WGS) entry which is preliminary data.</text>
</comment>
<reference evidence="2 3" key="1">
    <citation type="submission" date="2018-06" db="EMBL/GenBank/DDBJ databases">
        <title>Paenibacillus imtechensis sp. nov.</title>
        <authorList>
            <person name="Pinnaka A.K."/>
            <person name="Singh H."/>
            <person name="Kaur M."/>
        </authorList>
    </citation>
    <scope>NUCLEOTIDE SEQUENCE [LARGE SCALE GENOMIC DNA]</scope>
    <source>
        <strain evidence="2 3">SMB1</strain>
    </source>
</reference>
<dbReference type="AlphaFoldDB" id="A0A2W1L8R3"/>
<gene>
    <name evidence="2" type="ORF">DNH61_14045</name>
</gene>
<dbReference type="EMBL" id="QKRB01000044">
    <property type="protein sequence ID" value="PZD95636.1"/>
    <property type="molecule type" value="Genomic_DNA"/>
</dbReference>
<dbReference type="Proteomes" id="UP000249522">
    <property type="component" value="Unassembled WGS sequence"/>
</dbReference>
<evidence type="ECO:0000256" key="1">
    <source>
        <dbReference type="SAM" id="MobiDB-lite"/>
    </source>
</evidence>
<name>A0A2W1L8R3_9BACL</name>
<keyword evidence="3" id="KW-1185">Reference proteome</keyword>
<organism evidence="2 3">
    <name type="scientific">Paenibacillus sambharensis</name>
    <dbReference type="NCBI Taxonomy" id="1803190"/>
    <lineage>
        <taxon>Bacteria</taxon>
        <taxon>Bacillati</taxon>
        <taxon>Bacillota</taxon>
        <taxon>Bacilli</taxon>
        <taxon>Bacillales</taxon>
        <taxon>Paenibacillaceae</taxon>
        <taxon>Paenibacillus</taxon>
    </lineage>
</organism>
<feature type="compositionally biased region" description="Polar residues" evidence="1">
    <location>
        <begin position="23"/>
        <end position="34"/>
    </location>
</feature>